<evidence type="ECO:0000256" key="1">
    <source>
        <dbReference type="SAM" id="Phobius"/>
    </source>
</evidence>
<accession>A0A7W9AEN1</accession>
<dbReference type="EMBL" id="JACIJC010000001">
    <property type="protein sequence ID" value="MBB5684280.1"/>
    <property type="molecule type" value="Genomic_DNA"/>
</dbReference>
<keyword evidence="1" id="KW-0812">Transmembrane</keyword>
<sequence length="84" mass="8645">MNGLSQILKGISGEFELGRMLWAFMGMALVAYQGIDVFYNKQPFNPVEFGAGAAAILAAGGFGIAAKDKGVAKAAAETSAEVTS</sequence>
<organism evidence="2 3">
    <name type="scientific">Sphingobium boeckii</name>
    <dbReference type="NCBI Taxonomy" id="1082345"/>
    <lineage>
        <taxon>Bacteria</taxon>
        <taxon>Pseudomonadati</taxon>
        <taxon>Pseudomonadota</taxon>
        <taxon>Alphaproteobacteria</taxon>
        <taxon>Sphingomonadales</taxon>
        <taxon>Sphingomonadaceae</taxon>
        <taxon>Sphingobium</taxon>
    </lineage>
</organism>
<feature type="transmembrane region" description="Helical" evidence="1">
    <location>
        <begin position="20"/>
        <end position="39"/>
    </location>
</feature>
<dbReference type="Proteomes" id="UP000549617">
    <property type="component" value="Unassembled WGS sequence"/>
</dbReference>
<comment type="caution">
    <text evidence="2">The sequence shown here is derived from an EMBL/GenBank/DDBJ whole genome shotgun (WGS) entry which is preliminary data.</text>
</comment>
<gene>
    <name evidence="2" type="ORF">FHS49_000271</name>
</gene>
<dbReference type="RefSeq" id="WP_184014519.1">
    <property type="nucleotide sequence ID" value="NZ_JACIJC010000001.1"/>
</dbReference>
<name>A0A7W9AEN1_9SPHN</name>
<proteinExistence type="predicted"/>
<evidence type="ECO:0000313" key="3">
    <source>
        <dbReference type="Proteomes" id="UP000549617"/>
    </source>
</evidence>
<keyword evidence="3" id="KW-1185">Reference proteome</keyword>
<keyword evidence="1" id="KW-1133">Transmembrane helix</keyword>
<dbReference type="AlphaFoldDB" id="A0A7W9AEN1"/>
<evidence type="ECO:0000313" key="2">
    <source>
        <dbReference type="EMBL" id="MBB5684280.1"/>
    </source>
</evidence>
<protein>
    <submittedName>
        <fullName evidence="2">Uncharacterized protein</fullName>
    </submittedName>
</protein>
<keyword evidence="1" id="KW-0472">Membrane</keyword>
<reference evidence="2 3" key="1">
    <citation type="submission" date="2020-08" db="EMBL/GenBank/DDBJ databases">
        <title>Genomic Encyclopedia of Type Strains, Phase IV (KMG-IV): sequencing the most valuable type-strain genomes for metagenomic binning, comparative biology and taxonomic classification.</title>
        <authorList>
            <person name="Goeker M."/>
        </authorList>
    </citation>
    <scope>NUCLEOTIDE SEQUENCE [LARGE SCALE GENOMIC DNA]</scope>
    <source>
        <strain evidence="2 3">DSM 25079</strain>
    </source>
</reference>